<feature type="non-terminal residue" evidence="2">
    <location>
        <position position="1"/>
    </location>
</feature>
<evidence type="ECO:0000256" key="1">
    <source>
        <dbReference type="SAM" id="SignalP"/>
    </source>
</evidence>
<proteinExistence type="predicted"/>
<feature type="non-terminal residue" evidence="2">
    <location>
        <position position="82"/>
    </location>
</feature>
<keyword evidence="1" id="KW-0732">Signal</keyword>
<evidence type="ECO:0000313" key="3">
    <source>
        <dbReference type="Proteomes" id="UP001341840"/>
    </source>
</evidence>
<protein>
    <submittedName>
        <fullName evidence="2">Uncharacterized protein</fullName>
    </submittedName>
</protein>
<organism evidence="2 3">
    <name type="scientific">Stylosanthes scabra</name>
    <dbReference type="NCBI Taxonomy" id="79078"/>
    <lineage>
        <taxon>Eukaryota</taxon>
        <taxon>Viridiplantae</taxon>
        <taxon>Streptophyta</taxon>
        <taxon>Embryophyta</taxon>
        <taxon>Tracheophyta</taxon>
        <taxon>Spermatophyta</taxon>
        <taxon>Magnoliopsida</taxon>
        <taxon>eudicotyledons</taxon>
        <taxon>Gunneridae</taxon>
        <taxon>Pentapetalae</taxon>
        <taxon>rosids</taxon>
        <taxon>fabids</taxon>
        <taxon>Fabales</taxon>
        <taxon>Fabaceae</taxon>
        <taxon>Papilionoideae</taxon>
        <taxon>50 kb inversion clade</taxon>
        <taxon>dalbergioids sensu lato</taxon>
        <taxon>Dalbergieae</taxon>
        <taxon>Pterocarpus clade</taxon>
        <taxon>Stylosanthes</taxon>
    </lineage>
</organism>
<feature type="chain" id="PRO_5047220545" evidence="1">
    <location>
        <begin position="21"/>
        <end position="82"/>
    </location>
</feature>
<reference evidence="2 3" key="1">
    <citation type="journal article" date="2023" name="Plants (Basel)">
        <title>Bridging the Gap: Combining Genomics and Transcriptomics Approaches to Understand Stylosanthes scabra, an Orphan Legume from the Brazilian Caatinga.</title>
        <authorList>
            <person name="Ferreira-Neto J.R.C."/>
            <person name="da Silva M.D."/>
            <person name="Binneck E."/>
            <person name="de Melo N.F."/>
            <person name="da Silva R.H."/>
            <person name="de Melo A.L.T.M."/>
            <person name="Pandolfi V."/>
            <person name="Bustamante F.O."/>
            <person name="Brasileiro-Vidal A.C."/>
            <person name="Benko-Iseppon A.M."/>
        </authorList>
    </citation>
    <scope>NUCLEOTIDE SEQUENCE [LARGE SCALE GENOMIC DNA]</scope>
    <source>
        <tissue evidence="2">Leaves</tissue>
    </source>
</reference>
<keyword evidence="3" id="KW-1185">Reference proteome</keyword>
<comment type="caution">
    <text evidence="2">The sequence shown here is derived from an EMBL/GenBank/DDBJ whole genome shotgun (WGS) entry which is preliminary data.</text>
</comment>
<gene>
    <name evidence="2" type="ORF">PIB30_106136</name>
</gene>
<name>A0ABU6ZXA0_9FABA</name>
<feature type="signal peptide" evidence="1">
    <location>
        <begin position="1"/>
        <end position="20"/>
    </location>
</feature>
<accession>A0ABU6ZXA0</accession>
<dbReference type="EMBL" id="JASCZI010275959">
    <property type="protein sequence ID" value="MED6226668.1"/>
    <property type="molecule type" value="Genomic_DNA"/>
</dbReference>
<sequence>VSILILIILMTILYPRCTLTGVFCTHLLHRSHITRLLAIPLFSNSIPRSCLRPLWRRRCLIIPLYTFPRGWMAMATFRMILR</sequence>
<evidence type="ECO:0000313" key="2">
    <source>
        <dbReference type="EMBL" id="MED6226668.1"/>
    </source>
</evidence>
<dbReference type="Proteomes" id="UP001341840">
    <property type="component" value="Unassembled WGS sequence"/>
</dbReference>